<evidence type="ECO:0000256" key="2">
    <source>
        <dbReference type="ARBA" id="ARBA00022729"/>
    </source>
</evidence>
<accession>A0A179F1T6</accession>
<dbReference type="OrthoDB" id="10037376at2759"/>
<sequence>MYIGILFTILLAGIANAGTQDSSVCPGVQLTKLRTFKVTELVKLTANIMPKPDQNGTVSLLHHIPEGVAVSTQPKVQVIKNRSLDELIKRGLNGTSSNLRSRTTIPGDVTYPWRTIGTVNLYDTSMHSTGHYCTGTLVGPRILLTASHCIPSWTDNRWGMEFIPAFNGQDRRNPRPFGHAWVTECYGVPSTDDVTGRDYAVCRLNDAIGDRIGWMGYRASSGDSLYYNFPWTSVGYPQDTLNGKVMTVQGNLWVRDVDNDGDGKELETDVFAGKGWSGGPMFASSLADNHVVGVLSGLEEEFDLFGPFVADHDVTAGGMLLARLISWARSNYAS</sequence>
<dbReference type="RefSeq" id="XP_018137153.1">
    <property type="nucleotide sequence ID" value="XM_018290205.1"/>
</dbReference>
<evidence type="ECO:0000256" key="1">
    <source>
        <dbReference type="ARBA" id="ARBA00007664"/>
    </source>
</evidence>
<evidence type="ECO:0000256" key="3">
    <source>
        <dbReference type="SAM" id="SignalP"/>
    </source>
</evidence>
<dbReference type="InterPro" id="IPR018114">
    <property type="entry name" value="TRYPSIN_HIS"/>
</dbReference>
<comment type="caution">
    <text evidence="5">The sequence shown here is derived from an EMBL/GenBank/DDBJ whole genome shotgun (WGS) entry which is preliminary data.</text>
</comment>
<gene>
    <name evidence="5" type="ORF">VFPPC_12276</name>
</gene>
<evidence type="ECO:0000313" key="6">
    <source>
        <dbReference type="Proteomes" id="UP000078397"/>
    </source>
</evidence>
<dbReference type="InterPro" id="IPR001254">
    <property type="entry name" value="Trypsin_dom"/>
</dbReference>
<dbReference type="InterPro" id="IPR050966">
    <property type="entry name" value="Glutamyl_endopeptidase"/>
</dbReference>
<feature type="domain" description="Peptidase S1" evidence="4">
    <location>
        <begin position="126"/>
        <end position="297"/>
    </location>
</feature>
<proteinExistence type="inferred from homology"/>
<organism evidence="5 6">
    <name type="scientific">Pochonia chlamydosporia 170</name>
    <dbReference type="NCBI Taxonomy" id="1380566"/>
    <lineage>
        <taxon>Eukaryota</taxon>
        <taxon>Fungi</taxon>
        <taxon>Dikarya</taxon>
        <taxon>Ascomycota</taxon>
        <taxon>Pezizomycotina</taxon>
        <taxon>Sordariomycetes</taxon>
        <taxon>Hypocreomycetidae</taxon>
        <taxon>Hypocreales</taxon>
        <taxon>Clavicipitaceae</taxon>
        <taxon>Pochonia</taxon>
    </lineage>
</organism>
<dbReference type="SUPFAM" id="SSF50494">
    <property type="entry name" value="Trypsin-like serine proteases"/>
    <property type="match status" value="1"/>
</dbReference>
<dbReference type="PANTHER" id="PTHR15462:SF8">
    <property type="entry name" value="SERINE PROTEASE"/>
    <property type="match status" value="1"/>
</dbReference>
<dbReference type="InterPro" id="IPR009003">
    <property type="entry name" value="Peptidase_S1_PA"/>
</dbReference>
<dbReference type="InterPro" id="IPR043504">
    <property type="entry name" value="Peptidase_S1_PA_chymotrypsin"/>
</dbReference>
<dbReference type="Gene3D" id="2.40.10.10">
    <property type="entry name" value="Trypsin-like serine proteases"/>
    <property type="match status" value="2"/>
</dbReference>
<dbReference type="PROSITE" id="PS00134">
    <property type="entry name" value="TRYPSIN_HIS"/>
    <property type="match status" value="1"/>
</dbReference>
<dbReference type="EMBL" id="LSBJ02000012">
    <property type="protein sequence ID" value="OAQ59073.1"/>
    <property type="molecule type" value="Genomic_DNA"/>
</dbReference>
<dbReference type="GO" id="GO:0004252">
    <property type="term" value="F:serine-type endopeptidase activity"/>
    <property type="evidence" value="ECO:0007669"/>
    <property type="project" value="InterPro"/>
</dbReference>
<reference evidence="5 6" key="1">
    <citation type="journal article" date="2016" name="PLoS Pathog.">
        <title>Biosynthesis of antibiotic leucinostatins in bio-control fungus Purpureocillium lilacinum and their inhibition on phytophthora revealed by genome mining.</title>
        <authorList>
            <person name="Wang G."/>
            <person name="Liu Z."/>
            <person name="Lin R."/>
            <person name="Li E."/>
            <person name="Mao Z."/>
            <person name="Ling J."/>
            <person name="Yang Y."/>
            <person name="Yin W.B."/>
            <person name="Xie B."/>
        </authorList>
    </citation>
    <scope>NUCLEOTIDE SEQUENCE [LARGE SCALE GENOMIC DNA]</scope>
    <source>
        <strain evidence="5">170</strain>
    </source>
</reference>
<dbReference type="AlphaFoldDB" id="A0A179F1T6"/>
<dbReference type="GeneID" id="28854199"/>
<dbReference type="Pfam" id="PF00089">
    <property type="entry name" value="Trypsin"/>
    <property type="match status" value="1"/>
</dbReference>
<keyword evidence="2 3" id="KW-0732">Signal</keyword>
<dbReference type="PANTHER" id="PTHR15462">
    <property type="entry name" value="SERINE PROTEASE"/>
    <property type="match status" value="1"/>
</dbReference>
<feature type="chain" id="PRO_5008101200" evidence="3">
    <location>
        <begin position="18"/>
        <end position="334"/>
    </location>
</feature>
<protein>
    <submittedName>
        <fullName evidence="5">Trypsin domain-containing protein</fullName>
    </submittedName>
</protein>
<dbReference type="Proteomes" id="UP000078397">
    <property type="component" value="Unassembled WGS sequence"/>
</dbReference>
<name>A0A179F1T6_METCM</name>
<comment type="similarity">
    <text evidence="1">Belongs to the peptidase S1 family.</text>
</comment>
<evidence type="ECO:0000313" key="5">
    <source>
        <dbReference type="EMBL" id="OAQ59073.1"/>
    </source>
</evidence>
<evidence type="ECO:0000259" key="4">
    <source>
        <dbReference type="Pfam" id="PF00089"/>
    </source>
</evidence>
<dbReference type="KEGG" id="pchm:VFPPC_12276"/>
<dbReference type="GO" id="GO:0006508">
    <property type="term" value="P:proteolysis"/>
    <property type="evidence" value="ECO:0007669"/>
    <property type="project" value="InterPro"/>
</dbReference>
<feature type="signal peptide" evidence="3">
    <location>
        <begin position="1"/>
        <end position="17"/>
    </location>
</feature>
<keyword evidence="6" id="KW-1185">Reference proteome</keyword>